<dbReference type="EMBL" id="KZ805312">
    <property type="protein sequence ID" value="PVI05790.1"/>
    <property type="molecule type" value="Genomic_DNA"/>
</dbReference>
<dbReference type="STRING" id="97972.A0A2V1E8Z5"/>
<evidence type="ECO:0000256" key="3">
    <source>
        <dbReference type="ARBA" id="ARBA00023002"/>
    </source>
</evidence>
<evidence type="ECO:0000256" key="2">
    <source>
        <dbReference type="ARBA" id="ARBA00022857"/>
    </source>
</evidence>
<comment type="similarity">
    <text evidence="1">Belongs to the NmrA-type oxidoreductase family.</text>
</comment>
<dbReference type="Proteomes" id="UP000244855">
    <property type="component" value="Unassembled WGS sequence"/>
</dbReference>
<evidence type="ECO:0000313" key="5">
    <source>
        <dbReference type="EMBL" id="PVI05790.1"/>
    </source>
</evidence>
<evidence type="ECO:0000313" key="6">
    <source>
        <dbReference type="Proteomes" id="UP000244855"/>
    </source>
</evidence>
<dbReference type="Gene3D" id="3.90.25.10">
    <property type="entry name" value="UDP-galactose 4-epimerase, domain 1"/>
    <property type="match status" value="1"/>
</dbReference>
<keyword evidence="2" id="KW-0521">NADP</keyword>
<name>A0A2V1E8Z5_9PLEO</name>
<dbReference type="PANTHER" id="PTHR42748:SF30">
    <property type="entry name" value="NMRA-LIKE DOMAIN-CONTAINING PROTEIN"/>
    <property type="match status" value="1"/>
</dbReference>
<dbReference type="InterPro" id="IPR008030">
    <property type="entry name" value="NmrA-like"/>
</dbReference>
<dbReference type="InterPro" id="IPR051164">
    <property type="entry name" value="NmrA-like_oxidored"/>
</dbReference>
<gene>
    <name evidence="5" type="ORF">DM02DRAFT_623853</name>
</gene>
<keyword evidence="6" id="KW-1185">Reference proteome</keyword>
<reference evidence="5 6" key="1">
    <citation type="journal article" date="2018" name="Sci. Rep.">
        <title>Comparative genomics provides insights into the lifestyle and reveals functional heterogeneity of dark septate endophytic fungi.</title>
        <authorList>
            <person name="Knapp D.G."/>
            <person name="Nemeth J.B."/>
            <person name="Barry K."/>
            <person name="Hainaut M."/>
            <person name="Henrissat B."/>
            <person name="Johnson J."/>
            <person name="Kuo A."/>
            <person name="Lim J.H.P."/>
            <person name="Lipzen A."/>
            <person name="Nolan M."/>
            <person name="Ohm R.A."/>
            <person name="Tamas L."/>
            <person name="Grigoriev I.V."/>
            <person name="Spatafora J.W."/>
            <person name="Nagy L.G."/>
            <person name="Kovacs G.M."/>
        </authorList>
    </citation>
    <scope>NUCLEOTIDE SEQUENCE [LARGE SCALE GENOMIC DNA]</scope>
    <source>
        <strain evidence="5 6">DSE2036</strain>
    </source>
</reference>
<dbReference type="AlphaFoldDB" id="A0A2V1E8Z5"/>
<dbReference type="SUPFAM" id="SSF51735">
    <property type="entry name" value="NAD(P)-binding Rossmann-fold domains"/>
    <property type="match status" value="1"/>
</dbReference>
<protein>
    <submittedName>
        <fullName evidence="5">NAD(P)-binding protein</fullName>
    </submittedName>
</protein>
<evidence type="ECO:0000256" key="1">
    <source>
        <dbReference type="ARBA" id="ARBA00006328"/>
    </source>
</evidence>
<dbReference type="GO" id="GO:0005634">
    <property type="term" value="C:nucleus"/>
    <property type="evidence" value="ECO:0007669"/>
    <property type="project" value="TreeGrafter"/>
</dbReference>
<feature type="domain" description="NmrA-like" evidence="4">
    <location>
        <begin position="10"/>
        <end position="319"/>
    </location>
</feature>
<dbReference type="OrthoDB" id="3358371at2759"/>
<proteinExistence type="inferred from homology"/>
<dbReference type="Gene3D" id="3.40.50.720">
    <property type="entry name" value="NAD(P)-binding Rossmann-like Domain"/>
    <property type="match status" value="1"/>
</dbReference>
<sequence length="334" mass="36684">MSSDPPVAHRTIAVIGATGYQGGGVVRALLKATSDSGPWLVRAISQNPSSPKAQRLLAENQTPDERLTIVAANVYDVASLHGAFAGAHGVFAITHDSHPTKVIAEDQDMLHEIEAGRNMVFAAKACGVKHFVFSTLPDMVKATGGRFTKIHHMNNKYAIETIARKELNGYTGIIPADGIVRFCPPVPGHQVTQWTDPAHDVGVFAEKVYFISKGIFALGVEETRGKIYLALSQPIRSEDIAKIFTRVTGQPSIYYPISLEEYGDFAASMIGPGFKEDIMQMMEWVATAPQNKICYGSMDPDDRSAEELGVKASTFEEWLRRSWWKGPEEAYQKK</sequence>
<dbReference type="Pfam" id="PF05368">
    <property type="entry name" value="NmrA"/>
    <property type="match status" value="1"/>
</dbReference>
<dbReference type="PANTHER" id="PTHR42748">
    <property type="entry name" value="NITROGEN METABOLITE REPRESSION PROTEIN NMRA FAMILY MEMBER"/>
    <property type="match status" value="1"/>
</dbReference>
<organism evidence="5 6">
    <name type="scientific">Periconia macrospinosa</name>
    <dbReference type="NCBI Taxonomy" id="97972"/>
    <lineage>
        <taxon>Eukaryota</taxon>
        <taxon>Fungi</taxon>
        <taxon>Dikarya</taxon>
        <taxon>Ascomycota</taxon>
        <taxon>Pezizomycotina</taxon>
        <taxon>Dothideomycetes</taxon>
        <taxon>Pleosporomycetidae</taxon>
        <taxon>Pleosporales</taxon>
        <taxon>Massarineae</taxon>
        <taxon>Periconiaceae</taxon>
        <taxon>Periconia</taxon>
    </lineage>
</organism>
<accession>A0A2V1E8Z5</accession>
<dbReference type="InterPro" id="IPR036291">
    <property type="entry name" value="NAD(P)-bd_dom_sf"/>
</dbReference>
<dbReference type="GO" id="GO:0016491">
    <property type="term" value="F:oxidoreductase activity"/>
    <property type="evidence" value="ECO:0007669"/>
    <property type="project" value="UniProtKB-KW"/>
</dbReference>
<keyword evidence="3" id="KW-0560">Oxidoreductase</keyword>
<evidence type="ECO:0000259" key="4">
    <source>
        <dbReference type="Pfam" id="PF05368"/>
    </source>
</evidence>